<protein>
    <recommendedName>
        <fullName evidence="3">Glycosyl transferase</fullName>
    </recommendedName>
</protein>
<organism evidence="1 2">
    <name type="scientific">Komagataeibacter europaeus NBRC 3261</name>
    <dbReference type="NCBI Taxonomy" id="1234669"/>
    <lineage>
        <taxon>Bacteria</taxon>
        <taxon>Pseudomonadati</taxon>
        <taxon>Pseudomonadota</taxon>
        <taxon>Alphaproteobacteria</taxon>
        <taxon>Acetobacterales</taxon>
        <taxon>Acetobacteraceae</taxon>
        <taxon>Komagataeibacter</taxon>
    </lineage>
</organism>
<evidence type="ECO:0000313" key="2">
    <source>
        <dbReference type="Proteomes" id="UP000032675"/>
    </source>
</evidence>
<dbReference type="EMBL" id="BANI01000384">
    <property type="protein sequence ID" value="GAN98114.1"/>
    <property type="molecule type" value="Genomic_DNA"/>
</dbReference>
<dbReference type="Proteomes" id="UP000032675">
    <property type="component" value="Unassembled WGS sequence"/>
</dbReference>
<sequence>MSADLLLTLTPTEQQDLETIEESGLFDADFYLSVHQDVAGSKIDPLIHYVKYGFREGRQPNRNFRPASYLRQYPDADAGNRNPFIHFLKTHGGCHIAHHGLLPRFHLEDLSIGARTLEQLPFFTPDLYHDINRDIERTTTDMAEHALLYGVPEGRRIFGALHVSRTLGALCAAKGLDDADYMVADGAVPDGIGVYYNSNGNVFIHEIASDLCTTLRESGLNCVLLDETGNPDDRPELCIFVAPHEFFHLGQGQDWATGAIIRDAIMFNTEQPQTLWFERGIPFLLMAAGVIDICHQMAESFRQAGLPAIHFTPNVGTERNYLQKGDMQHAMVRILPPACRRHPDRHTPFADRQLDISFFGGLSAHREKFFACNAGFFAQFRNYFYYRKFTTPIDSSPRDNPLSRLASHVAGHSRIALNIHRDDYGFFEWHRIVKGAMANGSVVVSEPCLPHPVFRPNVHFLEESGRHIPNLIEWLLNTPDGQAKAEDVRLAAMRAIDTPAQNRARCARIRGFISHVWSTPEA</sequence>
<name>A0A0D6Q3U4_KOMEU</name>
<reference evidence="1 2" key="1">
    <citation type="submission" date="2012-11" db="EMBL/GenBank/DDBJ databases">
        <title>Whole genome sequence of Gluconacetobacter europaeus NBRC3261.</title>
        <authorList>
            <person name="Azuma Y."/>
            <person name="Higashiura N."/>
            <person name="Hirakawa H."/>
            <person name="Matsushita K."/>
        </authorList>
    </citation>
    <scope>NUCLEOTIDE SEQUENCE [LARGE SCALE GENOMIC DNA]</scope>
    <source>
        <strain evidence="1 2">NBRC 3261</strain>
    </source>
</reference>
<dbReference type="RefSeq" id="WP_048852539.1">
    <property type="nucleotide sequence ID" value="NZ_BANI01000384.1"/>
</dbReference>
<evidence type="ECO:0008006" key="3">
    <source>
        <dbReference type="Google" id="ProtNLM"/>
    </source>
</evidence>
<dbReference type="AlphaFoldDB" id="A0A0D6Q3U4"/>
<evidence type="ECO:0000313" key="1">
    <source>
        <dbReference type="EMBL" id="GAN98114.1"/>
    </source>
</evidence>
<proteinExistence type="predicted"/>
<gene>
    <name evidence="1" type="ORF">Geu3261_0458_002</name>
</gene>
<comment type="caution">
    <text evidence="1">The sequence shown here is derived from an EMBL/GenBank/DDBJ whole genome shotgun (WGS) entry which is preliminary data.</text>
</comment>
<accession>A0A0D6Q3U4</accession>